<keyword evidence="2" id="KW-1185">Reference proteome</keyword>
<evidence type="ECO:0000313" key="2">
    <source>
        <dbReference type="Proteomes" id="UP000708208"/>
    </source>
</evidence>
<feature type="non-terminal residue" evidence="1">
    <location>
        <position position="1"/>
    </location>
</feature>
<comment type="caution">
    <text evidence="1">The sequence shown here is derived from an EMBL/GenBank/DDBJ whole genome shotgun (WGS) entry which is preliminary data.</text>
</comment>
<dbReference type="Proteomes" id="UP000708208">
    <property type="component" value="Unassembled WGS sequence"/>
</dbReference>
<sequence>SLRQGVGLIRISV</sequence>
<dbReference type="EMBL" id="CAJVCH010175787">
    <property type="protein sequence ID" value="CAG7729238.1"/>
    <property type="molecule type" value="Genomic_DNA"/>
</dbReference>
<name>A0A8J2K407_9HEXA</name>
<reference evidence="1" key="1">
    <citation type="submission" date="2021-06" db="EMBL/GenBank/DDBJ databases">
        <authorList>
            <person name="Hodson N. C."/>
            <person name="Mongue J. A."/>
            <person name="Jaron S. K."/>
        </authorList>
    </citation>
    <scope>NUCLEOTIDE SEQUENCE</scope>
</reference>
<proteinExistence type="predicted"/>
<organism evidence="1 2">
    <name type="scientific">Allacma fusca</name>
    <dbReference type="NCBI Taxonomy" id="39272"/>
    <lineage>
        <taxon>Eukaryota</taxon>
        <taxon>Metazoa</taxon>
        <taxon>Ecdysozoa</taxon>
        <taxon>Arthropoda</taxon>
        <taxon>Hexapoda</taxon>
        <taxon>Collembola</taxon>
        <taxon>Symphypleona</taxon>
        <taxon>Sminthuridae</taxon>
        <taxon>Allacma</taxon>
    </lineage>
</organism>
<evidence type="ECO:0000313" key="1">
    <source>
        <dbReference type="EMBL" id="CAG7729238.1"/>
    </source>
</evidence>
<accession>A0A8J2K407</accession>
<gene>
    <name evidence="1" type="ORF">AFUS01_LOCUS17969</name>
</gene>
<protein>
    <submittedName>
        <fullName evidence="1">Uncharacterized protein</fullName>
    </submittedName>
</protein>